<name>A0A6A5ZE58_9PLEO</name>
<dbReference type="InterPro" id="IPR041679">
    <property type="entry name" value="DNA2/NAM7-like_C"/>
</dbReference>
<sequence>MIITFYAADRTAIKASLAEDHLLHTGIRLRIVDSCQSQQGKIVIVHQVRASKGETPHGFVGIPERQNLALSRAEVGQFMVGNIRTWEASSRIAGYSNRNRHMARILEYIRDGRMPVVNLAQPSCYITVPYHASAGLNSYGPFLEKPKLAGLVRNLYLEPFDSRELGGENVLSSEDAQLFSEHIKASNLAQEDEATWVDHVNSSGLPHPFRGDDLFADANRCDEAICALLLVNTPEATHISLGKGIGWTPFWHGPRENQALEYWDVAFATSSVEMQRSSIPFHSITNVLIDDQGLDFAHLDPLFKMPSLTRLHAAVGRLIKTCKLLRRFSYSYCQYGNRFDRSFGADDVDFRPIGEALSRSASTLKKLALWHTKSRVAPNFQIFPMAAIVSFTALKSLRVDACVIYDPSIPADAQPMLSAVAPPSVQNGAYGRHPLRCLLRQWRTAVGPHGQHRRRYARTSGSGTGREMARPRRVARG</sequence>
<evidence type="ECO:0000256" key="1">
    <source>
        <dbReference type="SAM" id="MobiDB-lite"/>
    </source>
</evidence>
<dbReference type="InterPro" id="IPR027417">
    <property type="entry name" value="P-loop_NTPase"/>
</dbReference>
<dbReference type="EMBL" id="ML977319">
    <property type="protein sequence ID" value="KAF2117344.1"/>
    <property type="molecule type" value="Genomic_DNA"/>
</dbReference>
<feature type="region of interest" description="Disordered" evidence="1">
    <location>
        <begin position="449"/>
        <end position="477"/>
    </location>
</feature>
<dbReference type="Pfam" id="PF13087">
    <property type="entry name" value="AAA_12"/>
    <property type="match status" value="1"/>
</dbReference>
<keyword evidence="4" id="KW-1185">Reference proteome</keyword>
<dbReference type="AlphaFoldDB" id="A0A6A5ZE58"/>
<gene>
    <name evidence="3" type="ORF">BDV96DRAFT_598257</name>
</gene>
<proteinExistence type="predicted"/>
<evidence type="ECO:0000313" key="3">
    <source>
        <dbReference type="EMBL" id="KAF2117344.1"/>
    </source>
</evidence>
<protein>
    <recommendedName>
        <fullName evidence="2">DNA2/NAM7 helicase-like C-terminal domain-containing protein</fullName>
    </recommendedName>
</protein>
<feature type="domain" description="DNA2/NAM7 helicase-like C-terminal" evidence="2">
    <location>
        <begin position="2"/>
        <end position="83"/>
    </location>
</feature>
<dbReference type="OrthoDB" id="3946031at2759"/>
<evidence type="ECO:0000313" key="4">
    <source>
        <dbReference type="Proteomes" id="UP000799770"/>
    </source>
</evidence>
<accession>A0A6A5ZE58</accession>
<organism evidence="3 4">
    <name type="scientific">Lophiotrema nucula</name>
    <dbReference type="NCBI Taxonomy" id="690887"/>
    <lineage>
        <taxon>Eukaryota</taxon>
        <taxon>Fungi</taxon>
        <taxon>Dikarya</taxon>
        <taxon>Ascomycota</taxon>
        <taxon>Pezizomycotina</taxon>
        <taxon>Dothideomycetes</taxon>
        <taxon>Pleosporomycetidae</taxon>
        <taxon>Pleosporales</taxon>
        <taxon>Lophiotremataceae</taxon>
        <taxon>Lophiotrema</taxon>
    </lineage>
</organism>
<dbReference type="Gene3D" id="3.40.50.300">
    <property type="entry name" value="P-loop containing nucleotide triphosphate hydrolases"/>
    <property type="match status" value="1"/>
</dbReference>
<reference evidence="3" key="1">
    <citation type="journal article" date="2020" name="Stud. Mycol.">
        <title>101 Dothideomycetes genomes: a test case for predicting lifestyles and emergence of pathogens.</title>
        <authorList>
            <person name="Haridas S."/>
            <person name="Albert R."/>
            <person name="Binder M."/>
            <person name="Bloem J."/>
            <person name="Labutti K."/>
            <person name="Salamov A."/>
            <person name="Andreopoulos B."/>
            <person name="Baker S."/>
            <person name="Barry K."/>
            <person name="Bills G."/>
            <person name="Bluhm B."/>
            <person name="Cannon C."/>
            <person name="Castanera R."/>
            <person name="Culley D."/>
            <person name="Daum C."/>
            <person name="Ezra D."/>
            <person name="Gonzalez J."/>
            <person name="Henrissat B."/>
            <person name="Kuo A."/>
            <person name="Liang C."/>
            <person name="Lipzen A."/>
            <person name="Lutzoni F."/>
            <person name="Magnuson J."/>
            <person name="Mondo S."/>
            <person name="Nolan M."/>
            <person name="Ohm R."/>
            <person name="Pangilinan J."/>
            <person name="Park H.-J."/>
            <person name="Ramirez L."/>
            <person name="Alfaro M."/>
            <person name="Sun H."/>
            <person name="Tritt A."/>
            <person name="Yoshinaga Y."/>
            <person name="Zwiers L.-H."/>
            <person name="Turgeon B."/>
            <person name="Goodwin S."/>
            <person name="Spatafora J."/>
            <person name="Crous P."/>
            <person name="Grigoriev I."/>
        </authorList>
    </citation>
    <scope>NUCLEOTIDE SEQUENCE</scope>
    <source>
        <strain evidence="3">CBS 627.86</strain>
    </source>
</reference>
<evidence type="ECO:0000259" key="2">
    <source>
        <dbReference type="Pfam" id="PF13087"/>
    </source>
</evidence>
<dbReference type="Proteomes" id="UP000799770">
    <property type="component" value="Unassembled WGS sequence"/>
</dbReference>